<proteinExistence type="inferred from homology"/>
<gene>
    <name evidence="8" type="primary">nifE</name>
    <name evidence="8" type="ORF">NAF29_12315</name>
</gene>
<dbReference type="InterPro" id="IPR005973">
    <property type="entry name" value="NifE"/>
</dbReference>
<dbReference type="PROSITE" id="PS00090">
    <property type="entry name" value="NITROGENASE_1_2"/>
    <property type="match status" value="1"/>
</dbReference>
<dbReference type="GO" id="GO:0016163">
    <property type="term" value="F:nitrogenase activity"/>
    <property type="evidence" value="ECO:0007669"/>
    <property type="project" value="InterPro"/>
</dbReference>
<accession>A0AA41W8L1</accession>
<evidence type="ECO:0000256" key="4">
    <source>
        <dbReference type="ARBA" id="ARBA00013280"/>
    </source>
</evidence>
<dbReference type="SUPFAM" id="SSF53807">
    <property type="entry name" value="Helical backbone' metal receptor"/>
    <property type="match status" value="1"/>
</dbReference>
<dbReference type="RefSeq" id="WP_251261885.1">
    <property type="nucleotide sequence ID" value="NZ_JAMQGP010000006.1"/>
</dbReference>
<evidence type="ECO:0000256" key="1">
    <source>
        <dbReference type="ARBA" id="ARBA00003171"/>
    </source>
</evidence>
<dbReference type="PROSITE" id="PS00699">
    <property type="entry name" value="NITROGENASE_1_1"/>
    <property type="match status" value="1"/>
</dbReference>
<evidence type="ECO:0000259" key="7">
    <source>
        <dbReference type="Pfam" id="PF00148"/>
    </source>
</evidence>
<name>A0AA41W8L1_9GAMM</name>
<dbReference type="GO" id="GO:0065003">
    <property type="term" value="P:protein-containing complex assembly"/>
    <property type="evidence" value="ECO:0007669"/>
    <property type="project" value="InterPro"/>
</dbReference>
<dbReference type="Pfam" id="PF00148">
    <property type="entry name" value="Oxidored_nitro"/>
    <property type="match status" value="1"/>
</dbReference>
<evidence type="ECO:0000313" key="8">
    <source>
        <dbReference type="EMBL" id="MCM2680447.1"/>
    </source>
</evidence>
<dbReference type="EMBL" id="JAMQGP010000006">
    <property type="protein sequence ID" value="MCM2680447.1"/>
    <property type="molecule type" value="Genomic_DNA"/>
</dbReference>
<evidence type="ECO:0000313" key="9">
    <source>
        <dbReference type="Proteomes" id="UP001165393"/>
    </source>
</evidence>
<comment type="caution">
    <text evidence="8">The sequence shown here is derived from an EMBL/GenBank/DDBJ whole genome shotgun (WGS) entry which is preliminary data.</text>
</comment>
<keyword evidence="9" id="KW-1185">Reference proteome</keyword>
<evidence type="ECO:0000256" key="5">
    <source>
        <dbReference type="ARBA" id="ARBA00023231"/>
    </source>
</evidence>
<evidence type="ECO:0000256" key="3">
    <source>
        <dbReference type="ARBA" id="ARBA00011002"/>
    </source>
</evidence>
<organism evidence="8 9">
    <name type="scientific">Echinimonas agarilytica</name>
    <dbReference type="NCBI Taxonomy" id="1215918"/>
    <lineage>
        <taxon>Bacteria</taxon>
        <taxon>Pseudomonadati</taxon>
        <taxon>Pseudomonadota</taxon>
        <taxon>Gammaproteobacteria</taxon>
        <taxon>Alteromonadales</taxon>
        <taxon>Echinimonadaceae</taxon>
        <taxon>Echinimonas</taxon>
    </lineage>
</organism>
<feature type="domain" description="Nitrogenase/oxidoreductase component 1" evidence="7">
    <location>
        <begin position="37"/>
        <end position="441"/>
    </location>
</feature>
<evidence type="ECO:0000256" key="6">
    <source>
        <dbReference type="RuleBase" id="RU004021"/>
    </source>
</evidence>
<evidence type="ECO:0000256" key="2">
    <source>
        <dbReference type="ARBA" id="ARBA00005155"/>
    </source>
</evidence>
<sequence length="457" mass="50175">MRNVELAELIDEPACEHNKGEKSGCSRPTPGATAGGCAFDGAQISLFPIADVAHIVHGPIACAGNSWNNRGTHANGRELFRYGFTTDLNEQDVIMGRSEKRLLHAIRTVVEKHAPPAVFVYTTCIPALEGDDVAAICKLAQDKWSIPVIMVDSAGFYGSKNLGNRIAGEVIIDQVVGTAEPSQKPMMLHRPEQPVHDIVLIGEYNIAGEFWYVAPLFAELGYRILCTLSGDSQFHQIQTMHRAQASMVVCSRAQINVARKLQQSWDIPWFEGSFYSMAETSSALRQFASLIGDPVLVEHTEAIIKREEAKVRAALAIYKKSLKGKKAVLYTGGVKAWSIVLALSELGIETVATGTKKSTEADKAKIEQIMGTDAIMLDEGGAGLIKVVEENNADFLIAGGRNQYTALKARLPFVDVNQERVHAYAGYRGMLNFAREIHRTLNSPVWQRVRSNAPWEK</sequence>
<dbReference type="PANTHER" id="PTHR42956:SF1">
    <property type="entry name" value="NITROGENASE IRON-MOLYBDENUM COFACTOR BIOSYNTHESIS PROTEIN NIFE"/>
    <property type="match status" value="1"/>
</dbReference>
<dbReference type="InterPro" id="IPR049939">
    <property type="entry name" value="NifE-like"/>
</dbReference>
<protein>
    <recommendedName>
        <fullName evidence="4">Nitrogenase iron-molybdenum cofactor biosynthesis protein NifE</fullName>
    </recommendedName>
</protein>
<comment type="function">
    <text evidence="1">This protein may play a role in the biosynthesis of the prosthetic group of nitrogenase (FeMo cofactor).</text>
</comment>
<dbReference type="NCBIfam" id="TIGR01283">
    <property type="entry name" value="nifE"/>
    <property type="match status" value="1"/>
</dbReference>
<keyword evidence="5 6" id="KW-0535">Nitrogen fixation</keyword>
<dbReference type="InterPro" id="IPR000510">
    <property type="entry name" value="Nase/OxRdtase_comp1"/>
</dbReference>
<dbReference type="Gene3D" id="3.40.50.12380">
    <property type="entry name" value="Nitrogenase MoFe cofactor biosynthesis protein NifE, C-terminal"/>
    <property type="match status" value="1"/>
</dbReference>
<dbReference type="Proteomes" id="UP001165393">
    <property type="component" value="Unassembled WGS sequence"/>
</dbReference>
<dbReference type="Gene3D" id="3.40.50.1980">
    <property type="entry name" value="Nitrogenase molybdenum iron protein domain"/>
    <property type="match status" value="1"/>
</dbReference>
<dbReference type="PANTHER" id="PTHR42956">
    <property type="entry name" value="NITROGENASE IRON-MOLYBDENUM COFACTOR BIOSYNTHESIS PROTEIN NIFE"/>
    <property type="match status" value="1"/>
</dbReference>
<comment type="pathway">
    <text evidence="2">Cofactor biosynthesis; Fe-Mo cofactor biosynthesis.</text>
</comment>
<reference evidence="8 9" key="1">
    <citation type="journal article" date="2013" name="Antonie Van Leeuwenhoek">
        <title>Echinimonas agarilytica gen. nov., sp. nov., a new gammaproteobacterium isolated from the sea urchin Strongylocentrotus intermedius.</title>
        <authorList>
            <person name="Nedashkovskaya O.I."/>
            <person name="Stenkova A.M."/>
            <person name="Zhukova N.V."/>
            <person name="Van Trappen S."/>
            <person name="Lee J.S."/>
            <person name="Kim S.B."/>
        </authorList>
    </citation>
    <scope>NUCLEOTIDE SEQUENCE [LARGE SCALE GENOMIC DNA]</scope>
    <source>
        <strain evidence="8 9">KMM 6351</strain>
    </source>
</reference>
<dbReference type="AlphaFoldDB" id="A0AA41W8L1"/>
<dbReference type="InterPro" id="IPR000318">
    <property type="entry name" value="Nase_comp1_CS"/>
</dbReference>
<comment type="similarity">
    <text evidence="3 6">Belongs to the NifD/NifK/NifE/NifN family.</text>
</comment>